<dbReference type="Pfam" id="PF00386">
    <property type="entry name" value="C1q"/>
    <property type="match status" value="1"/>
</dbReference>
<dbReference type="InterPro" id="IPR050392">
    <property type="entry name" value="Collagen/C1q_domain"/>
</dbReference>
<dbReference type="AlphaFoldDB" id="A0A8T2L8N9"/>
<feature type="region of interest" description="Disordered" evidence="8">
    <location>
        <begin position="852"/>
        <end position="877"/>
    </location>
</feature>
<feature type="coiled-coil region" evidence="7">
    <location>
        <begin position="332"/>
        <end position="391"/>
    </location>
</feature>
<evidence type="ECO:0000313" key="12">
    <source>
        <dbReference type="EMBL" id="KAG9268023.1"/>
    </source>
</evidence>
<evidence type="ECO:0000256" key="1">
    <source>
        <dbReference type="ARBA" id="ARBA00004498"/>
    </source>
</evidence>
<accession>A0A8T2L8N9</accession>
<evidence type="ECO:0000259" key="11">
    <source>
        <dbReference type="PROSITE" id="PS51041"/>
    </source>
</evidence>
<evidence type="ECO:0000256" key="2">
    <source>
        <dbReference type="ARBA" id="ARBA00022525"/>
    </source>
</evidence>
<gene>
    <name evidence="12" type="primary">MMRN2</name>
    <name evidence="12" type="ORF">AMEX_G18907</name>
</gene>
<evidence type="ECO:0000256" key="6">
    <source>
        <dbReference type="ARBA" id="ARBA00023157"/>
    </source>
</evidence>
<comment type="subcellular location">
    <subcellularLocation>
        <location evidence="1">Secreted</location>
        <location evidence="1">Extracellular space</location>
        <location evidence="1">Extracellular matrix</location>
    </subcellularLocation>
</comment>
<dbReference type="EMBL" id="JAICCE010000015">
    <property type="protein sequence ID" value="KAG9268023.1"/>
    <property type="molecule type" value="Genomic_DNA"/>
</dbReference>
<evidence type="ECO:0000256" key="9">
    <source>
        <dbReference type="SAM" id="SignalP"/>
    </source>
</evidence>
<dbReference type="PROSITE" id="PS50871">
    <property type="entry name" value="C1Q"/>
    <property type="match status" value="1"/>
</dbReference>
<feature type="region of interest" description="Disordered" evidence="8">
    <location>
        <begin position="163"/>
        <end position="229"/>
    </location>
</feature>
<evidence type="ECO:0000259" key="10">
    <source>
        <dbReference type="PROSITE" id="PS50871"/>
    </source>
</evidence>
<dbReference type="Proteomes" id="UP000752171">
    <property type="component" value="Unassembled WGS sequence"/>
</dbReference>
<proteinExistence type="predicted"/>
<reference evidence="12 13" key="1">
    <citation type="submission" date="2021-07" db="EMBL/GenBank/DDBJ databases">
        <authorList>
            <person name="Imarazene B."/>
            <person name="Zahm M."/>
            <person name="Klopp C."/>
            <person name="Cabau C."/>
            <person name="Beille S."/>
            <person name="Jouanno E."/>
            <person name="Castinel A."/>
            <person name="Lluch J."/>
            <person name="Gil L."/>
            <person name="Kuchtly C."/>
            <person name="Lopez Roques C."/>
            <person name="Donnadieu C."/>
            <person name="Parrinello H."/>
            <person name="Journot L."/>
            <person name="Du K."/>
            <person name="Schartl M."/>
            <person name="Retaux S."/>
            <person name="Guiguen Y."/>
        </authorList>
    </citation>
    <scope>NUCLEOTIDE SEQUENCE [LARGE SCALE GENOMIC DNA]</scope>
    <source>
        <strain evidence="12">Pach_M1</strain>
        <tissue evidence="12">Testis</tissue>
    </source>
</reference>
<feature type="compositionally biased region" description="Acidic residues" evidence="8">
    <location>
        <begin position="190"/>
        <end position="204"/>
    </location>
</feature>
<evidence type="ECO:0000313" key="13">
    <source>
        <dbReference type="Proteomes" id="UP000752171"/>
    </source>
</evidence>
<feature type="compositionally biased region" description="Pro residues" evidence="8">
    <location>
        <begin position="210"/>
        <end position="220"/>
    </location>
</feature>
<keyword evidence="4 9" id="KW-0732">Signal</keyword>
<dbReference type="InterPro" id="IPR008983">
    <property type="entry name" value="Tumour_necrosis_fac-like_dom"/>
</dbReference>
<evidence type="ECO:0000256" key="7">
    <source>
        <dbReference type="SAM" id="Coils"/>
    </source>
</evidence>
<feature type="region of interest" description="Disordered" evidence="8">
    <location>
        <begin position="705"/>
        <end position="724"/>
    </location>
</feature>
<keyword evidence="2" id="KW-0964">Secreted</keyword>
<feature type="domain" description="C1q" evidence="10">
    <location>
        <begin position="880"/>
        <end position="1011"/>
    </location>
</feature>
<feature type="compositionally biased region" description="Polar residues" evidence="8">
    <location>
        <begin position="64"/>
        <end position="87"/>
    </location>
</feature>
<feature type="domain" description="EMI" evidence="11">
    <location>
        <begin position="90"/>
        <end position="166"/>
    </location>
</feature>
<keyword evidence="6" id="KW-1015">Disulfide bond</keyword>
<dbReference type="OMA" id="QACSCKS"/>
<evidence type="ECO:0000256" key="3">
    <source>
        <dbReference type="ARBA" id="ARBA00022530"/>
    </source>
</evidence>
<dbReference type="KEGG" id="amex:103025356"/>
<feature type="chain" id="PRO_5035804100" evidence="9">
    <location>
        <begin position="19"/>
        <end position="1021"/>
    </location>
</feature>
<protein>
    <submittedName>
        <fullName evidence="12">Multimerin-2-like</fullName>
    </submittedName>
</protein>
<organism evidence="12 13">
    <name type="scientific">Astyanax mexicanus</name>
    <name type="common">Blind cave fish</name>
    <name type="synonym">Astyanax fasciatus mexicanus</name>
    <dbReference type="NCBI Taxonomy" id="7994"/>
    <lineage>
        <taxon>Eukaryota</taxon>
        <taxon>Metazoa</taxon>
        <taxon>Chordata</taxon>
        <taxon>Craniata</taxon>
        <taxon>Vertebrata</taxon>
        <taxon>Euteleostomi</taxon>
        <taxon>Actinopterygii</taxon>
        <taxon>Neopterygii</taxon>
        <taxon>Teleostei</taxon>
        <taxon>Ostariophysi</taxon>
        <taxon>Characiformes</taxon>
        <taxon>Characoidei</taxon>
        <taxon>Acestrorhamphidae</taxon>
        <taxon>Acestrorhamphinae</taxon>
        <taxon>Astyanax</taxon>
    </lineage>
</organism>
<evidence type="ECO:0000256" key="8">
    <source>
        <dbReference type="SAM" id="MobiDB-lite"/>
    </source>
</evidence>
<evidence type="ECO:0000256" key="4">
    <source>
        <dbReference type="ARBA" id="ARBA00022729"/>
    </source>
</evidence>
<dbReference type="OrthoDB" id="8963519at2759"/>
<dbReference type="Pfam" id="PF07546">
    <property type="entry name" value="EMI"/>
    <property type="match status" value="1"/>
</dbReference>
<dbReference type="PROSITE" id="PS51041">
    <property type="entry name" value="EMI"/>
    <property type="match status" value="1"/>
</dbReference>
<feature type="compositionally biased region" description="Basic and acidic residues" evidence="8">
    <location>
        <begin position="707"/>
        <end position="717"/>
    </location>
</feature>
<keyword evidence="5 7" id="KW-0175">Coiled coil</keyword>
<evidence type="ECO:0000256" key="5">
    <source>
        <dbReference type="ARBA" id="ARBA00023054"/>
    </source>
</evidence>
<dbReference type="PANTHER" id="PTHR15427:SF40">
    <property type="entry name" value="MULTIMERIN-2 PRECURSOR"/>
    <property type="match status" value="1"/>
</dbReference>
<dbReference type="InterPro" id="IPR001073">
    <property type="entry name" value="C1q_dom"/>
</dbReference>
<name>A0A8T2L8N9_ASTMX</name>
<comment type="caution">
    <text evidence="12">The sequence shown here is derived from an EMBL/GenBank/DDBJ whole genome shotgun (WGS) entry which is preliminary data.</text>
</comment>
<feature type="signal peptide" evidence="9">
    <location>
        <begin position="1"/>
        <end position="18"/>
    </location>
</feature>
<dbReference type="SMART" id="SM00110">
    <property type="entry name" value="C1Q"/>
    <property type="match status" value="1"/>
</dbReference>
<dbReference type="InterPro" id="IPR011489">
    <property type="entry name" value="EMI_domain"/>
</dbReference>
<dbReference type="Gene3D" id="2.60.120.40">
    <property type="match status" value="1"/>
</dbReference>
<dbReference type="SUPFAM" id="SSF49842">
    <property type="entry name" value="TNF-like"/>
    <property type="match status" value="1"/>
</dbReference>
<feature type="region of interest" description="Disordered" evidence="8">
    <location>
        <begin position="39"/>
        <end position="91"/>
    </location>
</feature>
<sequence>MVLKLLVAMLLHPALCHAGLRARDPDVEEEMHVLRDSEPGTFGTAHLPVPHGHQHGHGHHSTAGPLQQAQSIPQSPLTPMRGSSQPPARTGNWCAVVHRRVVTMAVLCGTETYTQKTVNPCSKGDPDCQIYKYQLSSRPVYRQKQRIFTALHWKCCPGHGGHNCEDTEEETQSSKEHTQNTQNDNHSGEDDSGGEETDLLEDGSWDNGPVQPPPSVPLFPVPGNVGSGGTIPPTGSLPFMDSVTLLTVHKVFAAVMTHLQPVLDGFNHTLEHLSSEVKDLSMDLQKLKHEKKEHLFNNRQTHTGTIEEKLEDNSLQIRQIQSQLHLQQKQVEETIEFQQQQLQQNLMSLEDNIDLRMNRSHEGLQVSLQSLRQSVEEIRRSQQNLEEVMEAEYAPSARVSEGPPAPVSGMWEAISRLDQKVLNNTAQLSALSENSTHLMNAAQKLDHCLQNLSTRLDGVSRSSEIHFAETGLELEATKVAAFKSINELAANLRSQERHLRELELYLDSIYQQVQSRNDQTTNTVAEDCSCQEIQESLISLELKVANVTDLAKENQYALEDAEAKKNQGLSSPWAMQVEDLHQALLSVKESLAFEQAKSRTLNEDLSQLKGSLLGSQREILELNESFGVKAAEIKHLSASFSSLLKDAIRHSEVLEILLGDEVMEFSSWSNNQQKELSIPVLLQRLKLMQDKMETHEISLESLRIKQKRPEKDHHQMTSDDPVAFSDWGLIDNQGRNVEDHHEDHYVPLSPALEEDNDDDGGDYSVSDFWSLGREVEELANRIIQIEQKPCNCTAAPGGSVEELQAEVASLRQDLGDHLRIFQNLFSHTEELARASHSLNLEQLWTMLSRKDRKKKKGQTVKEKGVESSGIRKKRSIGKGSPFSQLAFVTTLRDRINEKDTIFVSEKVSLNHGNAYRPSTGEFQAPQAGFYLFLVTLDFETGPGLAQLRRGTVPVASLRQVKGTEGLLSQASLLKLQEGDKVTLELVKGRLRQGQPNDNTLSGVLLFGTEDLDKRTESEPVL</sequence>
<keyword evidence="3" id="KW-0272">Extracellular matrix</keyword>
<dbReference type="PANTHER" id="PTHR15427">
    <property type="entry name" value="EMILIN ELASTIN MICROFIBRIL INTERFACE-LOCATED PROTEIN ELASTIN MICROFIBRIL INTERFACER"/>
    <property type="match status" value="1"/>
</dbReference>